<keyword evidence="4 8" id="KW-0812">Transmembrane</keyword>
<dbReference type="Pfam" id="PF21082">
    <property type="entry name" value="MS_channel_3rd"/>
    <property type="match status" value="1"/>
</dbReference>
<evidence type="ECO:0000256" key="6">
    <source>
        <dbReference type="ARBA" id="ARBA00023136"/>
    </source>
</evidence>
<dbReference type="InterPro" id="IPR008910">
    <property type="entry name" value="MSC_TM_helix"/>
</dbReference>
<feature type="transmembrane region" description="Helical" evidence="8">
    <location>
        <begin position="255"/>
        <end position="277"/>
    </location>
</feature>
<evidence type="ECO:0000256" key="5">
    <source>
        <dbReference type="ARBA" id="ARBA00022989"/>
    </source>
</evidence>
<evidence type="ECO:0000256" key="1">
    <source>
        <dbReference type="ARBA" id="ARBA00004651"/>
    </source>
</evidence>
<dbReference type="SUPFAM" id="SSF82689">
    <property type="entry name" value="Mechanosensitive channel protein MscS (YggB), C-terminal domain"/>
    <property type="match status" value="1"/>
</dbReference>
<feature type="domain" description="Mechanosensitive ion channel MscS C-terminal" evidence="10">
    <location>
        <begin position="432"/>
        <end position="513"/>
    </location>
</feature>
<feature type="transmembrane region" description="Helical" evidence="8">
    <location>
        <begin position="305"/>
        <end position="326"/>
    </location>
</feature>
<feature type="transmembrane region" description="Helical" evidence="8">
    <location>
        <begin position="346"/>
        <end position="368"/>
    </location>
</feature>
<dbReference type="PANTHER" id="PTHR30221">
    <property type="entry name" value="SMALL-CONDUCTANCE MECHANOSENSITIVE CHANNEL"/>
    <property type="match status" value="1"/>
</dbReference>
<evidence type="ECO:0000256" key="3">
    <source>
        <dbReference type="ARBA" id="ARBA00022475"/>
    </source>
</evidence>
<feature type="transmembrane region" description="Helical" evidence="8">
    <location>
        <begin position="148"/>
        <end position="169"/>
    </location>
</feature>
<dbReference type="Pfam" id="PF00924">
    <property type="entry name" value="MS_channel_2nd"/>
    <property type="match status" value="1"/>
</dbReference>
<dbReference type="InterPro" id="IPR045275">
    <property type="entry name" value="MscS_archaea/bacteria_type"/>
</dbReference>
<name>A0A644VU18_9ZZZZ</name>
<comment type="similarity">
    <text evidence="2">Belongs to the MscS (TC 1.A.23) family.</text>
</comment>
<feature type="compositionally biased region" description="Polar residues" evidence="7">
    <location>
        <begin position="526"/>
        <end position="541"/>
    </location>
</feature>
<dbReference type="Gene3D" id="3.30.70.100">
    <property type="match status" value="1"/>
</dbReference>
<dbReference type="InterPro" id="IPR011066">
    <property type="entry name" value="MscS_channel_C_sf"/>
</dbReference>
<protein>
    <submittedName>
        <fullName evidence="11">Uncharacterized protein</fullName>
    </submittedName>
</protein>
<comment type="caution">
    <text evidence="11">The sequence shown here is derived from an EMBL/GenBank/DDBJ whole genome shotgun (WGS) entry which is preliminary data.</text>
</comment>
<sequence length="541" mass="61448">MRKSLYLLLFLCSFFPFDTSAQDTSSNQLIVTETGSGNQKAYPVVFYADTLFYIDTRQASLTAEERAEKTTSRLEKIFDDDYFIVNKIITSQSGNYIDIVCGEIIIMSISEQDAISKGTSSQELADEYIKQIQVAFEKAKNDRSFITIIIRIGLVLLVLTGIWLMIKLIKLGHRYVEKRIADNKDKWLKNLSYKDYTFLTAEQELNVLFGLLKIFKWTIIIILVYLLLPLIFSIFPFSRGWAATLFELIWSPLKSILISIWNYLPNLFTIIVIYFVFNYLIKFVKYIFTEIEAEKLKISGFHADWALPTFSIIKFLLYAFMLVMIFPKLPGSDSPIFQGVSVFLGLLVSLGSSSAIGNMVAGLVITYMRPFKIGDLIKLGDVTGEVIEKTLLVTRLRTVRNEEITIPNSAVLSGNTTNYSALAKDEGLIIHTTVTIGYDVHWKTMHEALLEAASRTANLIPYKNPFVLQTSLDDFYVSYQLNVYTSQSNALAPIYSELHQHILDVCAEKGIEIMSPHYRAERDGNESTIPKTVDNSKTVKK</sequence>
<evidence type="ECO:0000313" key="11">
    <source>
        <dbReference type="EMBL" id="MPL94914.1"/>
    </source>
</evidence>
<gene>
    <name evidence="11" type="ORF">SDC9_41074</name>
</gene>
<dbReference type="Gene3D" id="2.30.30.60">
    <property type="match status" value="1"/>
</dbReference>
<dbReference type="EMBL" id="VSSQ01000446">
    <property type="protein sequence ID" value="MPL94914.1"/>
    <property type="molecule type" value="Genomic_DNA"/>
</dbReference>
<dbReference type="Pfam" id="PF05552">
    <property type="entry name" value="MS_channel_1st_1"/>
    <property type="match status" value="1"/>
</dbReference>
<evidence type="ECO:0000256" key="8">
    <source>
        <dbReference type="SAM" id="Phobius"/>
    </source>
</evidence>
<feature type="region of interest" description="Disordered" evidence="7">
    <location>
        <begin position="522"/>
        <end position="541"/>
    </location>
</feature>
<keyword evidence="5 8" id="KW-1133">Transmembrane helix</keyword>
<accession>A0A644VU18</accession>
<evidence type="ECO:0000256" key="2">
    <source>
        <dbReference type="ARBA" id="ARBA00008017"/>
    </source>
</evidence>
<dbReference type="SUPFAM" id="SSF50182">
    <property type="entry name" value="Sm-like ribonucleoproteins"/>
    <property type="match status" value="1"/>
</dbReference>
<evidence type="ECO:0000259" key="10">
    <source>
        <dbReference type="Pfam" id="PF21082"/>
    </source>
</evidence>
<proteinExistence type="inferred from homology"/>
<comment type="subcellular location">
    <subcellularLocation>
        <location evidence="1">Cell membrane</location>
        <topology evidence="1">Multi-pass membrane protein</topology>
    </subcellularLocation>
</comment>
<evidence type="ECO:0000256" key="7">
    <source>
        <dbReference type="SAM" id="MobiDB-lite"/>
    </source>
</evidence>
<reference evidence="11" key="1">
    <citation type="submission" date="2019-08" db="EMBL/GenBank/DDBJ databases">
        <authorList>
            <person name="Kucharzyk K."/>
            <person name="Murdoch R.W."/>
            <person name="Higgins S."/>
            <person name="Loffler F."/>
        </authorList>
    </citation>
    <scope>NUCLEOTIDE SEQUENCE</scope>
</reference>
<evidence type="ECO:0000259" key="9">
    <source>
        <dbReference type="Pfam" id="PF00924"/>
    </source>
</evidence>
<dbReference type="InterPro" id="IPR010920">
    <property type="entry name" value="LSM_dom_sf"/>
</dbReference>
<dbReference type="GO" id="GO:0005886">
    <property type="term" value="C:plasma membrane"/>
    <property type="evidence" value="ECO:0007669"/>
    <property type="project" value="UniProtKB-SubCell"/>
</dbReference>
<organism evidence="11">
    <name type="scientific">bioreactor metagenome</name>
    <dbReference type="NCBI Taxonomy" id="1076179"/>
    <lineage>
        <taxon>unclassified sequences</taxon>
        <taxon>metagenomes</taxon>
        <taxon>ecological metagenomes</taxon>
    </lineage>
</organism>
<feature type="domain" description="Mechanosensitive ion channel MscS" evidence="9">
    <location>
        <begin position="356"/>
        <end position="420"/>
    </location>
</feature>
<dbReference type="InterPro" id="IPR006685">
    <property type="entry name" value="MscS_channel_2nd"/>
</dbReference>
<dbReference type="AlphaFoldDB" id="A0A644VU18"/>
<evidence type="ECO:0000256" key="4">
    <source>
        <dbReference type="ARBA" id="ARBA00022692"/>
    </source>
</evidence>
<dbReference type="GO" id="GO:0008381">
    <property type="term" value="F:mechanosensitive monoatomic ion channel activity"/>
    <property type="evidence" value="ECO:0007669"/>
    <property type="project" value="InterPro"/>
</dbReference>
<dbReference type="InterPro" id="IPR023408">
    <property type="entry name" value="MscS_beta-dom_sf"/>
</dbReference>
<dbReference type="PANTHER" id="PTHR30221:SF18">
    <property type="entry name" value="SLL0590 PROTEIN"/>
    <property type="match status" value="1"/>
</dbReference>
<dbReference type="InterPro" id="IPR049278">
    <property type="entry name" value="MS_channel_C"/>
</dbReference>
<keyword evidence="3" id="KW-1003">Cell membrane</keyword>
<feature type="transmembrane region" description="Helical" evidence="8">
    <location>
        <begin position="214"/>
        <end position="235"/>
    </location>
</feature>
<dbReference type="Gene3D" id="1.10.287.1260">
    <property type="match status" value="1"/>
</dbReference>
<keyword evidence="6 8" id="KW-0472">Membrane</keyword>